<keyword evidence="2" id="KW-0472">Membrane</keyword>
<accession>A0A150P4E9</accession>
<evidence type="ECO:0000313" key="3">
    <source>
        <dbReference type="EMBL" id="KYF50569.1"/>
    </source>
</evidence>
<feature type="compositionally biased region" description="Polar residues" evidence="1">
    <location>
        <begin position="25"/>
        <end position="37"/>
    </location>
</feature>
<evidence type="ECO:0000313" key="6">
    <source>
        <dbReference type="Proteomes" id="UP000075604"/>
    </source>
</evidence>
<dbReference type="EMBL" id="JEME01000471">
    <property type="protein sequence ID" value="KYG10024.1"/>
    <property type="molecule type" value="Genomic_DNA"/>
</dbReference>
<name>A0A150P4E9_SORCE</name>
<evidence type="ECO:0000256" key="1">
    <source>
        <dbReference type="SAM" id="MobiDB-lite"/>
    </source>
</evidence>
<organism evidence="3 6">
    <name type="scientific">Sorangium cellulosum</name>
    <name type="common">Polyangium cellulosum</name>
    <dbReference type="NCBI Taxonomy" id="56"/>
    <lineage>
        <taxon>Bacteria</taxon>
        <taxon>Pseudomonadati</taxon>
        <taxon>Myxococcota</taxon>
        <taxon>Polyangia</taxon>
        <taxon>Polyangiales</taxon>
        <taxon>Polyangiaceae</taxon>
        <taxon>Sorangium</taxon>
    </lineage>
</organism>
<keyword evidence="2" id="KW-1133">Transmembrane helix</keyword>
<feature type="region of interest" description="Disordered" evidence="1">
    <location>
        <begin position="17"/>
        <end position="41"/>
    </location>
</feature>
<dbReference type="AlphaFoldDB" id="A0A150P4E9"/>
<evidence type="ECO:0000256" key="2">
    <source>
        <dbReference type="SAM" id="Phobius"/>
    </source>
</evidence>
<reference evidence="5 6" key="1">
    <citation type="submission" date="2014-02" db="EMBL/GenBank/DDBJ databases">
        <title>The small core and large imbalanced accessory genome model reveals a collaborative survival strategy of Sorangium cellulosum strains in nature.</title>
        <authorList>
            <person name="Han K."/>
            <person name="Peng R."/>
            <person name="Blom J."/>
            <person name="Li Y.-Z."/>
        </authorList>
    </citation>
    <scope>NUCLEOTIDE SEQUENCE [LARGE SCALE GENOMIC DNA]</scope>
    <source>
        <strain evidence="4 5">So0007-03</strain>
        <strain evidence="3 6">So0157-18</strain>
    </source>
</reference>
<proteinExistence type="predicted"/>
<gene>
    <name evidence="3" type="ORF">BE04_20015</name>
    <name evidence="4" type="ORF">BE21_14585</name>
</gene>
<sequence length="128" mass="13423">MSTIGNDQYTSTGYKNGIYEGGSQEAGSQEPSAQQAQGGDGGMSLDMLLKFAKDVQSKVKDVPYIVPIAIGGAAFAIGVLASSKILRQLTLLAGGYVVKYAIQNAPKDQIVDFAKKVVSDSFRASSRA</sequence>
<dbReference type="Proteomes" id="UP000075604">
    <property type="component" value="Unassembled WGS sequence"/>
</dbReference>
<evidence type="ECO:0000313" key="5">
    <source>
        <dbReference type="Proteomes" id="UP000075502"/>
    </source>
</evidence>
<dbReference type="Proteomes" id="UP000075502">
    <property type="component" value="Unassembled WGS sequence"/>
</dbReference>
<dbReference type="EMBL" id="JELX01004045">
    <property type="protein sequence ID" value="KYF50569.1"/>
    <property type="molecule type" value="Genomic_DNA"/>
</dbReference>
<protein>
    <submittedName>
        <fullName evidence="3">Uncharacterized protein</fullName>
    </submittedName>
</protein>
<evidence type="ECO:0000313" key="4">
    <source>
        <dbReference type="EMBL" id="KYG10024.1"/>
    </source>
</evidence>
<comment type="caution">
    <text evidence="3">The sequence shown here is derived from an EMBL/GenBank/DDBJ whole genome shotgun (WGS) entry which is preliminary data.</text>
</comment>
<keyword evidence="2" id="KW-0812">Transmembrane</keyword>
<feature type="transmembrane region" description="Helical" evidence="2">
    <location>
        <begin position="64"/>
        <end position="82"/>
    </location>
</feature>